<evidence type="ECO:0000313" key="2">
    <source>
        <dbReference type="EMBL" id="GHD47577.1"/>
    </source>
</evidence>
<dbReference type="EMBL" id="BMZS01000003">
    <property type="protein sequence ID" value="GHD47577.1"/>
    <property type="molecule type" value="Genomic_DNA"/>
</dbReference>
<dbReference type="InterPro" id="IPR009922">
    <property type="entry name" value="DUF1457"/>
</dbReference>
<evidence type="ECO:0000313" key="3">
    <source>
        <dbReference type="Proteomes" id="UP000630353"/>
    </source>
</evidence>
<accession>A0A918XQP6</accession>
<evidence type="ECO:0000256" key="1">
    <source>
        <dbReference type="SAM" id="MobiDB-lite"/>
    </source>
</evidence>
<reference evidence="2" key="2">
    <citation type="submission" date="2020-09" db="EMBL/GenBank/DDBJ databases">
        <authorList>
            <person name="Sun Q."/>
            <person name="Kim S."/>
        </authorList>
    </citation>
    <scope>NUCLEOTIDE SEQUENCE</scope>
    <source>
        <strain evidence="2">KCTC 42651</strain>
    </source>
</reference>
<gene>
    <name evidence="2" type="ORF">GCM10017083_18100</name>
</gene>
<dbReference type="Proteomes" id="UP000630353">
    <property type="component" value="Unassembled WGS sequence"/>
</dbReference>
<reference evidence="2" key="1">
    <citation type="journal article" date="2014" name="Int. J. Syst. Evol. Microbiol.">
        <title>Complete genome sequence of Corynebacterium casei LMG S-19264T (=DSM 44701T), isolated from a smear-ripened cheese.</title>
        <authorList>
            <consortium name="US DOE Joint Genome Institute (JGI-PGF)"/>
            <person name="Walter F."/>
            <person name="Albersmeier A."/>
            <person name="Kalinowski J."/>
            <person name="Ruckert C."/>
        </authorList>
    </citation>
    <scope>NUCLEOTIDE SEQUENCE</scope>
    <source>
        <strain evidence="2">KCTC 42651</strain>
    </source>
</reference>
<protein>
    <recommendedName>
        <fullName evidence="4">PAS domain-containing protein</fullName>
    </recommendedName>
</protein>
<dbReference type="RefSeq" id="WP_189988601.1">
    <property type="nucleotide sequence ID" value="NZ_BMZS01000003.1"/>
</dbReference>
<comment type="caution">
    <text evidence="2">The sequence shown here is derived from an EMBL/GenBank/DDBJ whole genome shotgun (WGS) entry which is preliminary data.</text>
</comment>
<organism evidence="2 3">
    <name type="scientific">Thalassobaculum fulvum</name>
    <dbReference type="NCBI Taxonomy" id="1633335"/>
    <lineage>
        <taxon>Bacteria</taxon>
        <taxon>Pseudomonadati</taxon>
        <taxon>Pseudomonadota</taxon>
        <taxon>Alphaproteobacteria</taxon>
        <taxon>Rhodospirillales</taxon>
        <taxon>Thalassobaculaceae</taxon>
        <taxon>Thalassobaculum</taxon>
    </lineage>
</organism>
<dbReference type="AlphaFoldDB" id="A0A918XQP6"/>
<feature type="compositionally biased region" description="Basic and acidic residues" evidence="1">
    <location>
        <begin position="14"/>
        <end position="23"/>
    </location>
</feature>
<keyword evidence="3" id="KW-1185">Reference proteome</keyword>
<dbReference type="Pfam" id="PF07310">
    <property type="entry name" value="PAS_5"/>
    <property type="match status" value="1"/>
</dbReference>
<evidence type="ECO:0008006" key="4">
    <source>
        <dbReference type="Google" id="ProtNLM"/>
    </source>
</evidence>
<sequence>MSDDTPLPEQAEPTDPRRARGEPEGLLLVEPCPEDHPSVGPARFLLERWRAARAGDPGRLPSREAFSPESLGRLLGRVSLLEPLAGGRDFRFRVHAGIAADVGGIDLAGKRVGEMPYPDYRRAIIRAFATAIETEAPQIQRLRLNWFGTVYDYTDVVLPLLDEARETPAVLSIMLHYDVDRPAYVSRYRPASVDPARDTLDDE</sequence>
<proteinExistence type="predicted"/>
<feature type="region of interest" description="Disordered" evidence="1">
    <location>
        <begin position="1"/>
        <end position="24"/>
    </location>
</feature>
<name>A0A918XQP6_9PROT</name>